<dbReference type="Proteomes" id="UP000254326">
    <property type="component" value="Unassembled WGS sequence"/>
</dbReference>
<reference evidence="2 3" key="1">
    <citation type="submission" date="2018-06" db="EMBL/GenBank/DDBJ databases">
        <title>Marinomonas sp. YLB-05 draft genome sequence.</title>
        <authorList>
            <person name="Yu L."/>
            <person name="Tang X."/>
        </authorList>
    </citation>
    <scope>NUCLEOTIDE SEQUENCE [LARGE SCALE GENOMIC DNA]</scope>
    <source>
        <strain evidence="2 3">YLB-05</strain>
    </source>
</reference>
<evidence type="ECO:0000313" key="3">
    <source>
        <dbReference type="Proteomes" id="UP000254326"/>
    </source>
</evidence>
<dbReference type="EMBL" id="QKRA01000011">
    <property type="protein sequence ID" value="RDL43007.1"/>
    <property type="molecule type" value="Genomic_DNA"/>
</dbReference>
<accession>A0A370U5G1</accession>
<dbReference type="RefSeq" id="WP_115469323.1">
    <property type="nucleotide sequence ID" value="NZ_QKRA01000011.1"/>
</dbReference>
<feature type="compositionally biased region" description="Gly residues" evidence="1">
    <location>
        <begin position="100"/>
        <end position="109"/>
    </location>
</feature>
<gene>
    <name evidence="2" type="ORF">DN730_16905</name>
</gene>
<feature type="region of interest" description="Disordered" evidence="1">
    <location>
        <begin position="74"/>
        <end position="109"/>
    </location>
</feature>
<name>A0A370U5G1_9GAMM</name>
<proteinExistence type="predicted"/>
<organism evidence="2 3">
    <name type="scientific">Marinomonas piezotolerans</name>
    <dbReference type="NCBI Taxonomy" id="2213058"/>
    <lineage>
        <taxon>Bacteria</taxon>
        <taxon>Pseudomonadati</taxon>
        <taxon>Pseudomonadota</taxon>
        <taxon>Gammaproteobacteria</taxon>
        <taxon>Oceanospirillales</taxon>
        <taxon>Oceanospirillaceae</taxon>
        <taxon>Marinomonas</taxon>
    </lineage>
</organism>
<evidence type="ECO:0000313" key="2">
    <source>
        <dbReference type="EMBL" id="RDL43007.1"/>
    </source>
</evidence>
<sequence>MTNKLFNLMTVGTLTTTLLLSDIPSVYAMDIESSESDIQDDEIAFTLNNRDKHLLLHADELEAYPEASRGEIERIVHSNASAQGVESRAASASRGSSGKSKGGNGNGKK</sequence>
<protein>
    <submittedName>
        <fullName evidence="2">Uncharacterized protein</fullName>
    </submittedName>
</protein>
<feature type="compositionally biased region" description="Low complexity" evidence="1">
    <location>
        <begin position="87"/>
        <end position="99"/>
    </location>
</feature>
<evidence type="ECO:0000256" key="1">
    <source>
        <dbReference type="SAM" id="MobiDB-lite"/>
    </source>
</evidence>
<dbReference type="AlphaFoldDB" id="A0A370U5G1"/>
<keyword evidence="3" id="KW-1185">Reference proteome</keyword>
<comment type="caution">
    <text evidence="2">The sequence shown here is derived from an EMBL/GenBank/DDBJ whole genome shotgun (WGS) entry which is preliminary data.</text>
</comment>